<dbReference type="OrthoDB" id="8906012at2759"/>
<dbReference type="GeneTree" id="ENSGT00620000088774"/>
<feature type="region of interest" description="Disordered" evidence="2">
    <location>
        <begin position="161"/>
        <end position="260"/>
    </location>
</feature>
<feature type="signal peptide" evidence="3">
    <location>
        <begin position="1"/>
        <end position="25"/>
    </location>
</feature>
<evidence type="ECO:0000313" key="5">
    <source>
        <dbReference type="Proteomes" id="UP000695023"/>
    </source>
</evidence>
<evidence type="ECO:0000256" key="3">
    <source>
        <dbReference type="SAM" id="SignalP"/>
    </source>
</evidence>
<dbReference type="GeneID" id="102210808"/>
<organism evidence="4">
    <name type="scientific">Pundamilia nyererei</name>
    <dbReference type="NCBI Taxonomy" id="303518"/>
    <lineage>
        <taxon>Eukaryota</taxon>
        <taxon>Metazoa</taxon>
        <taxon>Chordata</taxon>
        <taxon>Craniata</taxon>
        <taxon>Vertebrata</taxon>
        <taxon>Euteleostomi</taxon>
        <taxon>Actinopterygii</taxon>
        <taxon>Neopterygii</taxon>
        <taxon>Teleostei</taxon>
        <taxon>Neoteleostei</taxon>
        <taxon>Acanthomorphata</taxon>
        <taxon>Ovalentaria</taxon>
        <taxon>Cichlomorphae</taxon>
        <taxon>Cichliformes</taxon>
        <taxon>Cichlidae</taxon>
        <taxon>African cichlids</taxon>
        <taxon>Pseudocrenilabrinae</taxon>
        <taxon>Haplochromini</taxon>
        <taxon>Pundamilia</taxon>
    </lineage>
</organism>
<keyword evidence="1" id="KW-0175">Coiled coil</keyword>
<evidence type="ECO:0000256" key="1">
    <source>
        <dbReference type="SAM" id="Coils"/>
    </source>
</evidence>
<keyword evidence="5" id="KW-1185">Reference proteome</keyword>
<evidence type="ECO:0000313" key="6">
    <source>
        <dbReference type="RefSeq" id="XP_005732207.1"/>
    </source>
</evidence>
<feature type="coiled-coil region" evidence="1">
    <location>
        <begin position="48"/>
        <end position="117"/>
    </location>
</feature>
<gene>
    <name evidence="6" type="primary">LOC102210808</name>
</gene>
<dbReference type="STRING" id="303518.ENSPNYP00000007703"/>
<dbReference type="Proteomes" id="UP000695023">
    <property type="component" value="Unplaced"/>
</dbReference>
<evidence type="ECO:0000256" key="2">
    <source>
        <dbReference type="SAM" id="MobiDB-lite"/>
    </source>
</evidence>
<keyword evidence="3" id="KW-0732">Signal</keyword>
<proteinExistence type="predicted"/>
<reference evidence="4" key="1">
    <citation type="submission" date="2023-09" db="UniProtKB">
        <authorList>
            <consortium name="Ensembl"/>
        </authorList>
    </citation>
    <scope>IDENTIFICATION</scope>
</reference>
<protein>
    <submittedName>
        <fullName evidence="4 6">Involucrin-like</fullName>
    </submittedName>
</protein>
<sequence>MKSFLLPATIVVSVALVGIMKLRKGEHEKYEKQFKFQDVRLRVAYDVLGEYQNDKAEKQNMLEKASTAHKALEEEVNELQTDGDKSKGDAKSCQGDLKTITDEVAAAKIQLKSLKAHQEKEKTSWTTEEDTLKQELAKYSSACQFIKTDIPEARTLCGIQEQPKAEAPKQEEAKGEAPKQEEAKGEAPKQEEAKGEAPKQEEAEAEAPKQEEAEAEAPKQEQPKAEAPKQEEAKAEAPKQEQPKAEAPKQQEAKAKAPKA</sequence>
<dbReference type="AlphaFoldDB" id="A0A3B4FCP1"/>
<feature type="chain" id="PRO_5044590021" evidence="3">
    <location>
        <begin position="26"/>
        <end position="260"/>
    </location>
</feature>
<accession>A0A3B4FCP1</accession>
<name>A0A3B4FCP1_9CICH</name>
<dbReference type="Ensembl" id="ENSPNYT00000007892.1">
    <property type="protein sequence ID" value="ENSPNYP00000007703.1"/>
    <property type="gene ID" value="ENSPNYG00000005922.1"/>
</dbReference>
<reference evidence="6" key="2">
    <citation type="submission" date="2025-04" db="UniProtKB">
        <authorList>
            <consortium name="RefSeq"/>
        </authorList>
    </citation>
    <scope>IDENTIFICATION</scope>
</reference>
<feature type="compositionally biased region" description="Basic and acidic residues" evidence="2">
    <location>
        <begin position="163"/>
        <end position="260"/>
    </location>
</feature>
<evidence type="ECO:0000313" key="4">
    <source>
        <dbReference type="Ensembl" id="ENSPNYP00000007703.1"/>
    </source>
</evidence>
<dbReference type="RefSeq" id="XP_005732207.1">
    <property type="nucleotide sequence ID" value="XM_005732150.1"/>
</dbReference>